<evidence type="ECO:0000256" key="7">
    <source>
        <dbReference type="ARBA" id="ARBA00024343"/>
    </source>
</evidence>
<dbReference type="SUPFAM" id="SSF54171">
    <property type="entry name" value="DNA-binding domain"/>
    <property type="match status" value="1"/>
</dbReference>
<feature type="domain" description="AP2/ERF" evidence="8">
    <location>
        <begin position="25"/>
        <end position="82"/>
    </location>
</feature>
<keyword evidence="9" id="KW-1185">Reference proteome</keyword>
<dbReference type="RefSeq" id="XP_015884426.1">
    <property type="nucleotide sequence ID" value="XM_016028940.4"/>
</dbReference>
<dbReference type="GO" id="GO:0003677">
    <property type="term" value="F:DNA binding"/>
    <property type="evidence" value="ECO:0007669"/>
    <property type="project" value="UniProtKB-KW"/>
</dbReference>
<evidence type="ECO:0000313" key="10">
    <source>
        <dbReference type="RefSeq" id="XP_015884426.1"/>
    </source>
</evidence>
<evidence type="ECO:0000256" key="5">
    <source>
        <dbReference type="ARBA" id="ARBA00023163"/>
    </source>
</evidence>
<gene>
    <name evidence="10" type="primary">LOC107420075</name>
</gene>
<dbReference type="Gene3D" id="3.30.730.10">
    <property type="entry name" value="AP2/ERF domain"/>
    <property type="match status" value="1"/>
</dbReference>
<dbReference type="GeneID" id="107420075"/>
<dbReference type="GO" id="GO:0005634">
    <property type="term" value="C:nucleus"/>
    <property type="evidence" value="ECO:0007669"/>
    <property type="project" value="UniProtKB-SubCell"/>
</dbReference>
<dbReference type="Proteomes" id="UP001652623">
    <property type="component" value="Chromosome 5"/>
</dbReference>
<proteinExistence type="inferred from homology"/>
<accession>A0A6P3ZT51</accession>
<dbReference type="PANTHER" id="PTHR31985">
    <property type="entry name" value="ETHYLENE-RESPONSIVE TRANSCRIPTION FACTOR ERF042-RELATED"/>
    <property type="match status" value="1"/>
</dbReference>
<dbReference type="InParanoid" id="A0A6P3ZT51"/>
<keyword evidence="5" id="KW-0804">Transcription</keyword>
<dbReference type="SMART" id="SM00380">
    <property type="entry name" value="AP2"/>
    <property type="match status" value="1"/>
</dbReference>
<comment type="similarity">
    <text evidence="7">Belongs to the AP2/ERF transcription factor family. ERF subfamily.</text>
</comment>
<dbReference type="InterPro" id="IPR051032">
    <property type="entry name" value="AP2/ERF_TF_ERF_subfamily"/>
</dbReference>
<dbReference type="PANTHER" id="PTHR31985:SF273">
    <property type="entry name" value="ETHYLENE-RESPONSIVE TRANSCRIPTION FACTOR ERF017"/>
    <property type="match status" value="1"/>
</dbReference>
<reference evidence="10" key="1">
    <citation type="submission" date="2025-08" db="UniProtKB">
        <authorList>
            <consortium name="RefSeq"/>
        </authorList>
    </citation>
    <scope>IDENTIFICATION</scope>
    <source>
        <tissue evidence="10">Seedling</tissue>
    </source>
</reference>
<sequence>MVKSAQMINSIDVSEQQQRSELSSKYKGVRKRKWGKWVSEIRLPNSRERIWLGSYDSPEKAARAFDAALFCLRGRNAKFNFPETPPEIAGGQSLSPQEIQVVAASFANDVIDKVEQPKDPPSDLGYQNDASSSSLSDGFGAVQADCSDMAIDWSFLGLLDSNHNVYDFDHFSGGLHCCGELSHPLPLLGPASHDTCYDRCEENGDEAFSQHSFLWNF</sequence>
<evidence type="ECO:0000256" key="2">
    <source>
        <dbReference type="ARBA" id="ARBA00023015"/>
    </source>
</evidence>
<dbReference type="PRINTS" id="PR00367">
    <property type="entry name" value="ETHRSPELEMNT"/>
</dbReference>
<keyword evidence="3" id="KW-0238">DNA-binding</keyword>
<dbReference type="FunCoup" id="A0A6P3ZT51">
    <property type="interactions" value="22"/>
</dbReference>
<dbReference type="KEGG" id="zju:107420075"/>
<evidence type="ECO:0000259" key="8">
    <source>
        <dbReference type="PROSITE" id="PS51032"/>
    </source>
</evidence>
<evidence type="ECO:0000256" key="6">
    <source>
        <dbReference type="ARBA" id="ARBA00023242"/>
    </source>
</evidence>
<evidence type="ECO:0000256" key="3">
    <source>
        <dbReference type="ARBA" id="ARBA00023125"/>
    </source>
</evidence>
<dbReference type="Pfam" id="PF00847">
    <property type="entry name" value="AP2"/>
    <property type="match status" value="1"/>
</dbReference>
<dbReference type="InterPro" id="IPR016177">
    <property type="entry name" value="DNA-bd_dom_sf"/>
</dbReference>
<evidence type="ECO:0000256" key="1">
    <source>
        <dbReference type="ARBA" id="ARBA00004123"/>
    </source>
</evidence>
<dbReference type="AlphaFoldDB" id="A0A6P3ZT51"/>
<dbReference type="InterPro" id="IPR001471">
    <property type="entry name" value="AP2/ERF_dom"/>
</dbReference>
<name>A0A6P3ZT51_ZIZJJ</name>
<evidence type="ECO:0000256" key="4">
    <source>
        <dbReference type="ARBA" id="ARBA00023159"/>
    </source>
</evidence>
<dbReference type="PROSITE" id="PS51032">
    <property type="entry name" value="AP2_ERF"/>
    <property type="match status" value="1"/>
</dbReference>
<dbReference type="GO" id="GO:0003700">
    <property type="term" value="F:DNA-binding transcription factor activity"/>
    <property type="evidence" value="ECO:0007669"/>
    <property type="project" value="InterPro"/>
</dbReference>
<keyword evidence="4" id="KW-0010">Activator</keyword>
<dbReference type="InterPro" id="IPR036955">
    <property type="entry name" value="AP2/ERF_dom_sf"/>
</dbReference>
<keyword evidence="2" id="KW-0805">Transcription regulation</keyword>
<protein>
    <submittedName>
        <fullName evidence="10">Ethylene-responsive transcription factor ERF017</fullName>
    </submittedName>
</protein>
<organism evidence="9 10">
    <name type="scientific">Ziziphus jujuba</name>
    <name type="common">Chinese jujube</name>
    <name type="synonym">Ziziphus sativa</name>
    <dbReference type="NCBI Taxonomy" id="326968"/>
    <lineage>
        <taxon>Eukaryota</taxon>
        <taxon>Viridiplantae</taxon>
        <taxon>Streptophyta</taxon>
        <taxon>Embryophyta</taxon>
        <taxon>Tracheophyta</taxon>
        <taxon>Spermatophyta</taxon>
        <taxon>Magnoliopsida</taxon>
        <taxon>eudicotyledons</taxon>
        <taxon>Gunneridae</taxon>
        <taxon>Pentapetalae</taxon>
        <taxon>rosids</taxon>
        <taxon>fabids</taxon>
        <taxon>Rosales</taxon>
        <taxon>Rhamnaceae</taxon>
        <taxon>Paliureae</taxon>
        <taxon>Ziziphus</taxon>
    </lineage>
</organism>
<evidence type="ECO:0000313" key="9">
    <source>
        <dbReference type="Proteomes" id="UP001652623"/>
    </source>
</evidence>
<keyword evidence="6" id="KW-0539">Nucleus</keyword>
<comment type="subcellular location">
    <subcellularLocation>
        <location evidence="1">Nucleus</location>
    </subcellularLocation>
</comment>
<dbReference type="CDD" id="cd00018">
    <property type="entry name" value="AP2"/>
    <property type="match status" value="1"/>
</dbReference>
<dbReference type="FunFam" id="3.30.730.10:FF:000001">
    <property type="entry name" value="Ethylene-responsive transcription factor 2"/>
    <property type="match status" value="1"/>
</dbReference>